<feature type="domain" description="ABC3 transporter permease C-terminal" evidence="10">
    <location>
        <begin position="456"/>
        <end position="589"/>
    </location>
</feature>
<dbReference type="Pfam" id="PF12704">
    <property type="entry name" value="MacB_PCD"/>
    <property type="match status" value="1"/>
</dbReference>
<feature type="compositionally biased region" description="Basic and acidic residues" evidence="8">
    <location>
        <begin position="45"/>
        <end position="55"/>
    </location>
</feature>
<dbReference type="STRING" id="47879.AXG94_24815"/>
<dbReference type="Pfam" id="PF02687">
    <property type="entry name" value="FtsX"/>
    <property type="match status" value="1"/>
</dbReference>
<keyword evidence="13" id="KW-1185">Reference proteome</keyword>
<protein>
    <recommendedName>
        <fullName evidence="14">ABC3 transporter permease protein domain-containing protein</fullName>
    </recommendedName>
</protein>
<dbReference type="AlphaFoldDB" id="A0A3M3ENZ3"/>
<evidence type="ECO:0000256" key="2">
    <source>
        <dbReference type="ARBA" id="ARBA00005236"/>
    </source>
</evidence>
<dbReference type="InterPro" id="IPR011925">
    <property type="entry name" value="LolCE_TM"/>
</dbReference>
<dbReference type="PANTHER" id="PTHR30489:SF0">
    <property type="entry name" value="LIPOPROTEIN-RELEASING SYSTEM TRANSMEMBRANE PROTEIN LOLE"/>
    <property type="match status" value="1"/>
</dbReference>
<keyword evidence="3" id="KW-0813">Transport</keyword>
<dbReference type="NCBIfam" id="TIGR02212">
    <property type="entry name" value="lolCE"/>
    <property type="match status" value="1"/>
</dbReference>
<gene>
    <name evidence="12" type="ORF">ALQ77_04817</name>
</gene>
<keyword evidence="4" id="KW-1003">Cell membrane</keyword>
<evidence type="ECO:0000256" key="5">
    <source>
        <dbReference type="ARBA" id="ARBA00022692"/>
    </source>
</evidence>
<feature type="transmembrane region" description="Helical" evidence="9">
    <location>
        <begin position="498"/>
        <end position="525"/>
    </location>
</feature>
<feature type="region of interest" description="Disordered" evidence="8">
    <location>
        <begin position="43"/>
        <end position="150"/>
    </location>
</feature>
<evidence type="ECO:0000256" key="3">
    <source>
        <dbReference type="ARBA" id="ARBA00022448"/>
    </source>
</evidence>
<comment type="subcellular location">
    <subcellularLocation>
        <location evidence="1">Cell membrane</location>
        <topology evidence="1">Multi-pass membrane protein</topology>
    </subcellularLocation>
</comment>
<evidence type="ECO:0000256" key="8">
    <source>
        <dbReference type="SAM" id="MobiDB-lite"/>
    </source>
</evidence>
<evidence type="ECO:0008006" key="14">
    <source>
        <dbReference type="Google" id="ProtNLM"/>
    </source>
</evidence>
<feature type="domain" description="MacB-like periplasmic core" evidence="11">
    <location>
        <begin position="209"/>
        <end position="423"/>
    </location>
</feature>
<accession>A0A3M3ENZ3</accession>
<keyword evidence="6 9" id="KW-1133">Transmembrane helix</keyword>
<dbReference type="GO" id="GO:0044874">
    <property type="term" value="P:lipoprotein localization to outer membrane"/>
    <property type="evidence" value="ECO:0007669"/>
    <property type="project" value="TreeGrafter"/>
</dbReference>
<evidence type="ECO:0000313" key="13">
    <source>
        <dbReference type="Proteomes" id="UP000270661"/>
    </source>
</evidence>
<feature type="transmembrane region" description="Helical" evidence="9">
    <location>
        <begin position="453"/>
        <end position="477"/>
    </location>
</feature>
<evidence type="ECO:0000256" key="7">
    <source>
        <dbReference type="ARBA" id="ARBA00023136"/>
    </source>
</evidence>
<dbReference type="EMBL" id="RBOJ01000058">
    <property type="protein sequence ID" value="RMM51340.1"/>
    <property type="molecule type" value="Genomic_DNA"/>
</dbReference>
<proteinExistence type="inferred from homology"/>
<feature type="region of interest" description="Disordered" evidence="8">
    <location>
        <begin position="1"/>
        <end position="24"/>
    </location>
</feature>
<comment type="similarity">
    <text evidence="2">Belongs to the ABC-4 integral membrane protein family. LolC/E subfamily.</text>
</comment>
<evidence type="ECO:0000256" key="1">
    <source>
        <dbReference type="ARBA" id="ARBA00004651"/>
    </source>
</evidence>
<dbReference type="InterPro" id="IPR025857">
    <property type="entry name" value="MacB_PCD"/>
</dbReference>
<dbReference type="Proteomes" id="UP000270661">
    <property type="component" value="Unassembled WGS sequence"/>
</dbReference>
<sequence length="596" mass="63999">MAGWRRTLGAERERPWPVAQPLPGLRLPVPPFAARVHCPGKRLHAAVDRSHRDSRGPPARYRVAGAGRAGPSPGAQAGGTVRWRAPARGDRPGPGQQAWPGDARRADRQPRFPHRPGYPGPDAGAQHLDAYRVPGGDPRHEPGPADGPRPAFAGRLPDAYLTARNPASVTRAGSSIFYGAPRMFRPLSIFIGTRYTRAKRRNRFVSFISMTSMIGLALGVLAMIVVLSVMNGFQREMSSRILGMVPHATIVGVKPIDDWQPVAAAALKNPEVTAAVPFTEMEGMLSYKGSMQPIQISGVDPAQEGKVSIVAQHIVQGRLDALKPGEFGVVIGEITARRFRLNVGDKLTLIVPEVSTAPGGITPRMQRLNVVGVFKVGAELDGSMALIHLADAAQMQHWQPNQVQSVRLAVKDLYAAPKVSGDIATSLGTDYRADDWTHTQGSLFSAMKMEKTMIGLLLLMIVAVAAFNIIATLIMVVNDKGADIAILRTIGATPRQIMAIFMVQGTVIGIVGTAIGGVLGVIAALNVSELVGWLERVTGQHIFSSDVYFVSNLPSELQRGDVVLICAAGFILSFLATVYPAWRAAKIEPAQALRYS</sequence>
<feature type="transmembrane region" description="Helical" evidence="9">
    <location>
        <begin position="204"/>
        <end position="230"/>
    </location>
</feature>
<organism evidence="12 13">
    <name type="scientific">Pseudomonas corrugata</name>
    <dbReference type="NCBI Taxonomy" id="47879"/>
    <lineage>
        <taxon>Bacteria</taxon>
        <taxon>Pseudomonadati</taxon>
        <taxon>Pseudomonadota</taxon>
        <taxon>Gammaproteobacteria</taxon>
        <taxon>Pseudomonadales</taxon>
        <taxon>Pseudomonadaceae</taxon>
        <taxon>Pseudomonas</taxon>
    </lineage>
</organism>
<keyword evidence="5 9" id="KW-0812">Transmembrane</keyword>
<dbReference type="PANTHER" id="PTHR30489">
    <property type="entry name" value="LIPOPROTEIN-RELEASING SYSTEM TRANSMEMBRANE PROTEIN LOLE"/>
    <property type="match status" value="1"/>
</dbReference>
<dbReference type="InterPro" id="IPR051447">
    <property type="entry name" value="Lipoprotein-release_system"/>
</dbReference>
<dbReference type="InterPro" id="IPR003838">
    <property type="entry name" value="ABC3_permease_C"/>
</dbReference>
<dbReference type="GO" id="GO:0042953">
    <property type="term" value="P:lipoprotein transport"/>
    <property type="evidence" value="ECO:0007669"/>
    <property type="project" value="InterPro"/>
</dbReference>
<dbReference type="GO" id="GO:0098797">
    <property type="term" value="C:plasma membrane protein complex"/>
    <property type="evidence" value="ECO:0007669"/>
    <property type="project" value="TreeGrafter"/>
</dbReference>
<evidence type="ECO:0000259" key="10">
    <source>
        <dbReference type="Pfam" id="PF02687"/>
    </source>
</evidence>
<evidence type="ECO:0000256" key="9">
    <source>
        <dbReference type="SAM" id="Phobius"/>
    </source>
</evidence>
<feature type="transmembrane region" description="Helical" evidence="9">
    <location>
        <begin position="562"/>
        <end position="582"/>
    </location>
</feature>
<evidence type="ECO:0000256" key="4">
    <source>
        <dbReference type="ARBA" id="ARBA00022475"/>
    </source>
</evidence>
<keyword evidence="7 9" id="KW-0472">Membrane</keyword>
<evidence type="ECO:0000313" key="12">
    <source>
        <dbReference type="EMBL" id="RMM51340.1"/>
    </source>
</evidence>
<name>A0A3M3ENZ3_9PSED</name>
<evidence type="ECO:0000259" key="11">
    <source>
        <dbReference type="Pfam" id="PF12704"/>
    </source>
</evidence>
<reference evidence="12 13" key="1">
    <citation type="submission" date="2018-08" db="EMBL/GenBank/DDBJ databases">
        <title>Recombination of ecologically and evolutionarily significant loci maintains genetic cohesion in the Pseudomonas syringae species complex.</title>
        <authorList>
            <person name="Dillon M."/>
            <person name="Thakur S."/>
            <person name="Almeida R.N.D."/>
            <person name="Weir B.S."/>
            <person name="Guttman D.S."/>
        </authorList>
    </citation>
    <scope>NUCLEOTIDE SEQUENCE [LARGE SCALE GENOMIC DNA]</scope>
    <source>
        <strain evidence="12 13">NCPPB2445</strain>
    </source>
</reference>
<feature type="compositionally biased region" description="Low complexity" evidence="8">
    <location>
        <begin position="56"/>
        <end position="79"/>
    </location>
</feature>
<evidence type="ECO:0000256" key="6">
    <source>
        <dbReference type="ARBA" id="ARBA00022989"/>
    </source>
</evidence>
<comment type="caution">
    <text evidence="12">The sequence shown here is derived from an EMBL/GenBank/DDBJ whole genome shotgun (WGS) entry which is preliminary data.</text>
</comment>